<evidence type="ECO:0000313" key="8">
    <source>
        <dbReference type="EMBL" id="TGY71781.1"/>
    </source>
</evidence>
<feature type="domain" description="SusD-like N-terminal" evidence="7">
    <location>
        <begin position="24"/>
        <end position="215"/>
    </location>
</feature>
<dbReference type="EMBL" id="SRYJ01000009">
    <property type="protein sequence ID" value="TGY71781.1"/>
    <property type="molecule type" value="Genomic_DNA"/>
</dbReference>
<dbReference type="InterPro" id="IPR012944">
    <property type="entry name" value="SusD_RagB_dom"/>
</dbReference>
<evidence type="ECO:0000256" key="2">
    <source>
        <dbReference type="ARBA" id="ARBA00006275"/>
    </source>
</evidence>
<proteinExistence type="inferred from homology"/>
<dbReference type="PROSITE" id="PS51257">
    <property type="entry name" value="PROKAR_LIPOPROTEIN"/>
    <property type="match status" value="1"/>
</dbReference>
<dbReference type="CDD" id="cd08977">
    <property type="entry name" value="SusD"/>
    <property type="match status" value="1"/>
</dbReference>
<keyword evidence="4" id="KW-0472">Membrane</keyword>
<comment type="similarity">
    <text evidence="2">Belongs to the SusD family.</text>
</comment>
<dbReference type="Pfam" id="PF14322">
    <property type="entry name" value="SusD-like_3"/>
    <property type="match status" value="1"/>
</dbReference>
<evidence type="ECO:0000256" key="3">
    <source>
        <dbReference type="ARBA" id="ARBA00022729"/>
    </source>
</evidence>
<evidence type="ECO:0000259" key="6">
    <source>
        <dbReference type="Pfam" id="PF07980"/>
    </source>
</evidence>
<comment type="caution">
    <text evidence="8">The sequence shown here is derived from an EMBL/GenBank/DDBJ whole genome shotgun (WGS) entry which is preliminary data.</text>
</comment>
<dbReference type="Proteomes" id="UP000310760">
    <property type="component" value="Unassembled WGS sequence"/>
</dbReference>
<gene>
    <name evidence="8" type="ORF">E5339_05635</name>
</gene>
<evidence type="ECO:0000256" key="1">
    <source>
        <dbReference type="ARBA" id="ARBA00004442"/>
    </source>
</evidence>
<evidence type="ECO:0000256" key="4">
    <source>
        <dbReference type="ARBA" id="ARBA00023136"/>
    </source>
</evidence>
<dbReference type="Pfam" id="PF07980">
    <property type="entry name" value="SusD_RagB"/>
    <property type="match status" value="1"/>
</dbReference>
<dbReference type="AlphaFoldDB" id="A0A4S2FRG2"/>
<accession>A0A4S2FRG2</accession>
<dbReference type="RefSeq" id="WP_025017503.1">
    <property type="nucleotide sequence ID" value="NZ_CAJUNV010000004.1"/>
</dbReference>
<dbReference type="GO" id="GO:0009279">
    <property type="term" value="C:cell outer membrane"/>
    <property type="evidence" value="ECO:0007669"/>
    <property type="project" value="UniProtKB-SubCell"/>
</dbReference>
<protein>
    <submittedName>
        <fullName evidence="8">RagB/SusD family nutrient uptake outer membrane protein</fullName>
    </submittedName>
</protein>
<keyword evidence="5" id="KW-0998">Cell outer membrane</keyword>
<evidence type="ECO:0000259" key="7">
    <source>
        <dbReference type="Pfam" id="PF14322"/>
    </source>
</evidence>
<evidence type="ECO:0000256" key="5">
    <source>
        <dbReference type="ARBA" id="ARBA00023237"/>
    </source>
</evidence>
<evidence type="ECO:0000313" key="9">
    <source>
        <dbReference type="Proteomes" id="UP000310760"/>
    </source>
</evidence>
<dbReference type="InterPro" id="IPR011990">
    <property type="entry name" value="TPR-like_helical_dom_sf"/>
</dbReference>
<reference evidence="8 9" key="1">
    <citation type="submission" date="2019-04" db="EMBL/GenBank/DDBJ databases">
        <title>Microbes associate with the intestines of laboratory mice.</title>
        <authorList>
            <person name="Navarre W."/>
            <person name="Wong E."/>
            <person name="Huang K."/>
            <person name="Tropini C."/>
            <person name="Ng K."/>
            <person name="Yu B."/>
        </authorList>
    </citation>
    <scope>NUCLEOTIDE SEQUENCE [LARGE SCALE GENOMIC DNA]</scope>
    <source>
        <strain evidence="8 9">NM22_B1</strain>
    </source>
</reference>
<comment type="subcellular location">
    <subcellularLocation>
        <location evidence="1">Cell outer membrane</location>
    </subcellularLocation>
</comment>
<dbReference type="SUPFAM" id="SSF48452">
    <property type="entry name" value="TPR-like"/>
    <property type="match status" value="1"/>
</dbReference>
<feature type="domain" description="RagB/SusD" evidence="6">
    <location>
        <begin position="285"/>
        <end position="541"/>
    </location>
</feature>
<keyword evidence="3" id="KW-0732">Signal</keyword>
<organism evidence="8 9">
    <name type="scientific">Phocaeicola sartorii</name>
    <dbReference type="NCBI Taxonomy" id="671267"/>
    <lineage>
        <taxon>Bacteria</taxon>
        <taxon>Pseudomonadati</taxon>
        <taxon>Bacteroidota</taxon>
        <taxon>Bacteroidia</taxon>
        <taxon>Bacteroidales</taxon>
        <taxon>Bacteroidaceae</taxon>
        <taxon>Phocaeicola</taxon>
    </lineage>
</organism>
<dbReference type="Gene3D" id="1.25.40.390">
    <property type="match status" value="1"/>
</dbReference>
<sequence>MKTIIWKTTLLSLLMGGLASCDVLDVEPLDSCTESTVFENSGMIEAYVTKNYTLPRNGWGQAALRFVCDESMNNFSWWSSWNINKGEMTPDQLGGLNIWNDYYSYIKNCNKFFETANMDVVDEPLRTLLIGEMTFFRAYYYMELVNRFGGVPLVTKTFELDDTDMMLPRNSYEECVDFILKEFQKAADMLPERHYNADFGRVTKGAALAMKCRMELYAASPLWNTSDDKTKWEAAAATAEQVMALGYYLDPDYKGLFLNPKSPEIIYERLYTNEFGHWFDWENTPNGWSGYSATCVLQEMVDSYEMEDGTMPDPSKYATATSDPWLGRDPRFYASVVCDGQAFRNGTVDAWINEDGQTGGSDSEYGTDSWNYSKTHYFIRKFMNESLLNIWSDKGSQPWIYCRLAEIYLNYAEAKFHCGDEETARKYVNLVRERARNGNPDILPDVTESGEALLKRIQHERKIELAFEEHRFFDVRRWKIAEETENGKVHGIQIIRKQDGTKRYELYEVQERKFVAPNHYLLPIPSGERRKNDLLEQNPGYSK</sequence>
<dbReference type="InterPro" id="IPR033985">
    <property type="entry name" value="SusD-like_N"/>
</dbReference>
<name>A0A4S2FRG2_9BACT</name>